<dbReference type="Gene3D" id="3.40.50.150">
    <property type="entry name" value="Vaccinia Virus protein VP39"/>
    <property type="match status" value="1"/>
</dbReference>
<protein>
    <recommendedName>
        <fullName evidence="4">O-methyltransferase C-terminal domain-containing protein</fullName>
    </recommendedName>
</protein>
<dbReference type="SUPFAM" id="SSF53335">
    <property type="entry name" value="S-adenosyl-L-methionine-dependent methyltransferases"/>
    <property type="match status" value="1"/>
</dbReference>
<dbReference type="InterPro" id="IPR029063">
    <property type="entry name" value="SAM-dependent_MTases_sf"/>
</dbReference>
<keyword evidence="2" id="KW-0808">Transferase</keyword>
<dbReference type="EnsemblMetazoa" id="Aqu2.1.12905_001">
    <property type="protein sequence ID" value="Aqu2.1.12905_001"/>
    <property type="gene ID" value="Aqu2.1.12905"/>
</dbReference>
<dbReference type="InParanoid" id="A0A1X7TE69"/>
<keyword evidence="1" id="KW-0489">Methyltransferase</keyword>
<evidence type="ECO:0000313" key="5">
    <source>
        <dbReference type="EnsemblMetazoa" id="Aqu2.1.12905_001"/>
    </source>
</evidence>
<dbReference type="PROSITE" id="PS51683">
    <property type="entry name" value="SAM_OMT_II"/>
    <property type="match status" value="1"/>
</dbReference>
<feature type="domain" description="O-methyltransferase C-terminal" evidence="4">
    <location>
        <begin position="11"/>
        <end position="74"/>
    </location>
</feature>
<sequence>MLRNTFHLCLHGNFTDKLPQFDCDCYILKDILQNWSDEDALLILCKVESVAKRNKSRLVIIEKMIHTDHHAEEKLRERDRLKPKTLYVVQGL</sequence>
<keyword evidence="3" id="KW-0949">S-adenosyl-L-methionine</keyword>
<dbReference type="GO" id="GO:0008171">
    <property type="term" value="F:O-methyltransferase activity"/>
    <property type="evidence" value="ECO:0007669"/>
    <property type="project" value="InterPro"/>
</dbReference>
<evidence type="ECO:0000256" key="2">
    <source>
        <dbReference type="ARBA" id="ARBA00022679"/>
    </source>
</evidence>
<dbReference type="Pfam" id="PF00891">
    <property type="entry name" value="Methyltransf_2"/>
    <property type="match status" value="1"/>
</dbReference>
<reference evidence="5" key="1">
    <citation type="submission" date="2017-05" db="UniProtKB">
        <authorList>
            <consortium name="EnsemblMetazoa"/>
        </authorList>
    </citation>
    <scope>IDENTIFICATION</scope>
</reference>
<dbReference type="OrthoDB" id="1606438at2759"/>
<dbReference type="AlphaFoldDB" id="A0A1X7TE69"/>
<evidence type="ECO:0000256" key="3">
    <source>
        <dbReference type="ARBA" id="ARBA00022691"/>
    </source>
</evidence>
<evidence type="ECO:0000259" key="4">
    <source>
        <dbReference type="Pfam" id="PF00891"/>
    </source>
</evidence>
<dbReference type="InterPro" id="IPR016461">
    <property type="entry name" value="COMT-like"/>
</dbReference>
<dbReference type="InterPro" id="IPR001077">
    <property type="entry name" value="COMT_C"/>
</dbReference>
<accession>A0A1X7TE69</accession>
<organism evidence="5">
    <name type="scientific">Amphimedon queenslandica</name>
    <name type="common">Sponge</name>
    <dbReference type="NCBI Taxonomy" id="400682"/>
    <lineage>
        <taxon>Eukaryota</taxon>
        <taxon>Metazoa</taxon>
        <taxon>Porifera</taxon>
        <taxon>Demospongiae</taxon>
        <taxon>Heteroscleromorpha</taxon>
        <taxon>Haplosclerida</taxon>
        <taxon>Niphatidae</taxon>
        <taxon>Amphimedon</taxon>
    </lineage>
</organism>
<evidence type="ECO:0000256" key="1">
    <source>
        <dbReference type="ARBA" id="ARBA00022603"/>
    </source>
</evidence>
<name>A0A1X7TE69_AMPQE</name>
<proteinExistence type="predicted"/>
<dbReference type="GO" id="GO:0032259">
    <property type="term" value="P:methylation"/>
    <property type="evidence" value="ECO:0007669"/>
    <property type="project" value="UniProtKB-KW"/>
</dbReference>